<keyword evidence="1" id="KW-0805">Transcription regulation</keyword>
<dbReference type="AlphaFoldDB" id="A0A448X029"/>
<keyword evidence="2" id="KW-0804">Transcription</keyword>
<dbReference type="InterPro" id="IPR012346">
    <property type="entry name" value="p53/RUNT-type_TF_DNA-bd_sf"/>
</dbReference>
<reference evidence="4" key="1">
    <citation type="submission" date="2018-11" db="EMBL/GenBank/DDBJ databases">
        <authorList>
            <consortium name="Pathogen Informatics"/>
        </authorList>
    </citation>
    <scope>NUCLEOTIDE SEQUENCE</scope>
</reference>
<dbReference type="Gene3D" id="2.60.40.720">
    <property type="match status" value="1"/>
</dbReference>
<sequence>MFLFCFFCSGKPPHYSLPNVLQYFKDDQGWTNLFAKKAPTWWTLPYWCQRQPPEGSFLRLTPVYGTSDKQQEVIQR</sequence>
<dbReference type="OrthoDB" id="6270198at2759"/>
<accession>A0A448X029</accession>
<evidence type="ECO:0000256" key="2">
    <source>
        <dbReference type="ARBA" id="ARBA00023163"/>
    </source>
</evidence>
<organism evidence="4 5">
    <name type="scientific">Protopolystoma xenopodis</name>
    <dbReference type="NCBI Taxonomy" id="117903"/>
    <lineage>
        <taxon>Eukaryota</taxon>
        <taxon>Metazoa</taxon>
        <taxon>Spiralia</taxon>
        <taxon>Lophotrochozoa</taxon>
        <taxon>Platyhelminthes</taxon>
        <taxon>Monogenea</taxon>
        <taxon>Polyopisthocotylea</taxon>
        <taxon>Polystomatidea</taxon>
        <taxon>Polystomatidae</taxon>
        <taxon>Protopolystoma</taxon>
    </lineage>
</organism>
<gene>
    <name evidence="4" type="ORF">PXEA_LOCUS17851</name>
</gene>
<dbReference type="GO" id="GO:0003700">
    <property type="term" value="F:DNA-binding transcription factor activity"/>
    <property type="evidence" value="ECO:0007669"/>
    <property type="project" value="InterPro"/>
</dbReference>
<proteinExistence type="predicted"/>
<dbReference type="EMBL" id="CAAALY010067608">
    <property type="protein sequence ID" value="VEL24411.1"/>
    <property type="molecule type" value="Genomic_DNA"/>
</dbReference>
<keyword evidence="3" id="KW-0539">Nucleus</keyword>
<evidence type="ECO:0000313" key="5">
    <source>
        <dbReference type="Proteomes" id="UP000784294"/>
    </source>
</evidence>
<comment type="caution">
    <text evidence="4">The sequence shown here is derived from an EMBL/GenBank/DDBJ whole genome shotgun (WGS) entry which is preliminary data.</text>
</comment>
<name>A0A448X029_9PLAT</name>
<dbReference type="Proteomes" id="UP000784294">
    <property type="component" value="Unassembled WGS sequence"/>
</dbReference>
<evidence type="ECO:0000256" key="1">
    <source>
        <dbReference type="ARBA" id="ARBA00023015"/>
    </source>
</evidence>
<protein>
    <submittedName>
        <fullName evidence="4">Uncharacterized protein</fullName>
    </submittedName>
</protein>
<dbReference type="GO" id="GO:0005634">
    <property type="term" value="C:nucleus"/>
    <property type="evidence" value="ECO:0007669"/>
    <property type="project" value="InterPro"/>
</dbReference>
<dbReference type="GO" id="GO:0003677">
    <property type="term" value="F:DNA binding"/>
    <property type="evidence" value="ECO:0007669"/>
    <property type="project" value="InterPro"/>
</dbReference>
<keyword evidence="5" id="KW-1185">Reference proteome</keyword>
<evidence type="ECO:0000313" key="4">
    <source>
        <dbReference type="EMBL" id="VEL24411.1"/>
    </source>
</evidence>
<evidence type="ECO:0000256" key="3">
    <source>
        <dbReference type="ARBA" id="ARBA00023242"/>
    </source>
</evidence>